<gene>
    <name evidence="1" type="ORF">DFH08DRAFT_328402</name>
</gene>
<evidence type="ECO:0000313" key="2">
    <source>
        <dbReference type="Proteomes" id="UP001218218"/>
    </source>
</evidence>
<proteinExistence type="predicted"/>
<sequence length="190" mass="20502">MRPERRPRTRDGGGCCCCCCCCYGGGSTTFFSLCILLHSRRTTILLNCDTFGVPINRMADPLHLRILTPASSISDSVPPRAAENAYRAMPRLPSPSPAESYRPNRLLWSSSGGSTALAKYIHRTTLFRIKCAAHVCGDSKHDADPSSGAVRGSEAGAKDLVSFGGARRQYNGKCPLLPVPIELYLPLGSQ</sequence>
<evidence type="ECO:0000313" key="1">
    <source>
        <dbReference type="EMBL" id="KAJ7362970.1"/>
    </source>
</evidence>
<reference evidence="1" key="1">
    <citation type="submission" date="2023-03" db="EMBL/GenBank/DDBJ databases">
        <title>Massive genome expansion in bonnet fungi (Mycena s.s.) driven by repeated elements and novel gene families across ecological guilds.</title>
        <authorList>
            <consortium name="Lawrence Berkeley National Laboratory"/>
            <person name="Harder C.B."/>
            <person name="Miyauchi S."/>
            <person name="Viragh M."/>
            <person name="Kuo A."/>
            <person name="Thoen E."/>
            <person name="Andreopoulos B."/>
            <person name="Lu D."/>
            <person name="Skrede I."/>
            <person name="Drula E."/>
            <person name="Henrissat B."/>
            <person name="Morin E."/>
            <person name="Kohler A."/>
            <person name="Barry K."/>
            <person name="LaButti K."/>
            <person name="Morin E."/>
            <person name="Salamov A."/>
            <person name="Lipzen A."/>
            <person name="Mereny Z."/>
            <person name="Hegedus B."/>
            <person name="Baldrian P."/>
            <person name="Stursova M."/>
            <person name="Weitz H."/>
            <person name="Taylor A."/>
            <person name="Grigoriev I.V."/>
            <person name="Nagy L.G."/>
            <person name="Martin F."/>
            <person name="Kauserud H."/>
        </authorList>
    </citation>
    <scope>NUCLEOTIDE SEQUENCE</scope>
    <source>
        <strain evidence="1">CBHHK002</strain>
    </source>
</reference>
<protein>
    <submittedName>
        <fullName evidence="1">Uncharacterized protein</fullName>
    </submittedName>
</protein>
<dbReference type="EMBL" id="JARIHO010000004">
    <property type="protein sequence ID" value="KAJ7362970.1"/>
    <property type="molecule type" value="Genomic_DNA"/>
</dbReference>
<dbReference type="Proteomes" id="UP001218218">
    <property type="component" value="Unassembled WGS sequence"/>
</dbReference>
<dbReference type="AlphaFoldDB" id="A0AAD7F321"/>
<name>A0AAD7F321_9AGAR</name>
<keyword evidence="2" id="KW-1185">Reference proteome</keyword>
<organism evidence="1 2">
    <name type="scientific">Mycena albidolilacea</name>
    <dbReference type="NCBI Taxonomy" id="1033008"/>
    <lineage>
        <taxon>Eukaryota</taxon>
        <taxon>Fungi</taxon>
        <taxon>Dikarya</taxon>
        <taxon>Basidiomycota</taxon>
        <taxon>Agaricomycotina</taxon>
        <taxon>Agaricomycetes</taxon>
        <taxon>Agaricomycetidae</taxon>
        <taxon>Agaricales</taxon>
        <taxon>Marasmiineae</taxon>
        <taxon>Mycenaceae</taxon>
        <taxon>Mycena</taxon>
    </lineage>
</organism>
<comment type="caution">
    <text evidence="1">The sequence shown here is derived from an EMBL/GenBank/DDBJ whole genome shotgun (WGS) entry which is preliminary data.</text>
</comment>
<accession>A0AAD7F321</accession>